<dbReference type="GO" id="GO:0016887">
    <property type="term" value="F:ATP hydrolysis activity"/>
    <property type="evidence" value="ECO:0007669"/>
    <property type="project" value="InterPro"/>
</dbReference>
<dbReference type="GO" id="GO:0005524">
    <property type="term" value="F:ATP binding"/>
    <property type="evidence" value="ECO:0007669"/>
    <property type="project" value="InterPro"/>
</dbReference>
<dbReference type="InterPro" id="IPR003959">
    <property type="entry name" value="ATPase_AAA_core"/>
</dbReference>
<organism evidence="2 3">
    <name type="scientific">Deinococcus ruber</name>
    <dbReference type="NCBI Taxonomy" id="1848197"/>
    <lineage>
        <taxon>Bacteria</taxon>
        <taxon>Thermotogati</taxon>
        <taxon>Deinococcota</taxon>
        <taxon>Deinococci</taxon>
        <taxon>Deinococcales</taxon>
        <taxon>Deinococcaceae</taxon>
        <taxon>Deinococcus</taxon>
    </lineage>
</organism>
<dbReference type="InterPro" id="IPR027417">
    <property type="entry name" value="P-loop_NTPase"/>
</dbReference>
<feature type="domain" description="ATPase AAA-type core" evidence="1">
    <location>
        <begin position="1"/>
        <end position="53"/>
    </location>
</feature>
<dbReference type="InterPro" id="IPR052922">
    <property type="entry name" value="Cytidylate_Kinase-2"/>
</dbReference>
<dbReference type="EMBL" id="BMQL01000001">
    <property type="protein sequence ID" value="GGQ95480.1"/>
    <property type="molecule type" value="Genomic_DNA"/>
</dbReference>
<name>A0A918BXT5_9DEIO</name>
<comment type="caution">
    <text evidence="2">The sequence shown here is derived from an EMBL/GenBank/DDBJ whole genome shotgun (WGS) entry which is preliminary data.</text>
</comment>
<evidence type="ECO:0000259" key="1">
    <source>
        <dbReference type="Pfam" id="PF00004"/>
    </source>
</evidence>
<gene>
    <name evidence="2" type="ORF">GCM10008957_04920</name>
</gene>
<dbReference type="Pfam" id="PF00004">
    <property type="entry name" value="AAA"/>
    <property type="match status" value="1"/>
</dbReference>
<dbReference type="Gene3D" id="3.40.50.300">
    <property type="entry name" value="P-loop containing nucleotide triphosphate hydrolases"/>
    <property type="match status" value="1"/>
</dbReference>
<protein>
    <recommendedName>
        <fullName evidence="1">ATPase AAA-type core domain-containing protein</fullName>
    </recommendedName>
</protein>
<dbReference type="PANTHER" id="PTHR37816">
    <property type="entry name" value="YALI0E33011P"/>
    <property type="match status" value="1"/>
</dbReference>
<dbReference type="AlphaFoldDB" id="A0A918BXT5"/>
<keyword evidence="3" id="KW-1185">Reference proteome</keyword>
<evidence type="ECO:0000313" key="3">
    <source>
        <dbReference type="Proteomes" id="UP000603865"/>
    </source>
</evidence>
<reference evidence="2" key="2">
    <citation type="submission" date="2020-09" db="EMBL/GenBank/DDBJ databases">
        <authorList>
            <person name="Sun Q."/>
            <person name="Ohkuma M."/>
        </authorList>
    </citation>
    <scope>NUCLEOTIDE SEQUENCE</scope>
    <source>
        <strain evidence="2">JCM 31311</strain>
    </source>
</reference>
<sequence length="172" mass="19665">MIVAGTSGSGKTTLARAIAARLGIPHAEQDAWNHLPNWQEAPLEQFRAAVDAFSAQPAWVMDGNYSKAQDIGWARADTLIWLDYSAPLVFWRLLRRTLGRGLTRQELWNGNRESLLTALFSRGGIMAWFFRSHWRLRREMPGKLANYPHLTVLRFRRPGEAARWLAALERQP</sequence>
<dbReference type="PANTHER" id="PTHR37816:SF1">
    <property type="entry name" value="TOXIN"/>
    <property type="match status" value="1"/>
</dbReference>
<reference evidence="2" key="1">
    <citation type="journal article" date="2014" name="Int. J. Syst. Evol. Microbiol.">
        <title>Complete genome sequence of Corynebacterium casei LMG S-19264T (=DSM 44701T), isolated from a smear-ripened cheese.</title>
        <authorList>
            <consortium name="US DOE Joint Genome Institute (JGI-PGF)"/>
            <person name="Walter F."/>
            <person name="Albersmeier A."/>
            <person name="Kalinowski J."/>
            <person name="Ruckert C."/>
        </authorList>
    </citation>
    <scope>NUCLEOTIDE SEQUENCE</scope>
    <source>
        <strain evidence="2">JCM 31311</strain>
    </source>
</reference>
<dbReference type="Proteomes" id="UP000603865">
    <property type="component" value="Unassembled WGS sequence"/>
</dbReference>
<proteinExistence type="predicted"/>
<accession>A0A918BXT5</accession>
<evidence type="ECO:0000313" key="2">
    <source>
        <dbReference type="EMBL" id="GGQ95480.1"/>
    </source>
</evidence>
<dbReference type="SUPFAM" id="SSF52540">
    <property type="entry name" value="P-loop containing nucleoside triphosphate hydrolases"/>
    <property type="match status" value="1"/>
</dbReference>